<feature type="non-terminal residue" evidence="2">
    <location>
        <position position="44"/>
    </location>
</feature>
<feature type="coiled-coil region" evidence="1">
    <location>
        <begin position="7"/>
        <end position="34"/>
    </location>
</feature>
<name>A0A087V1Q0_STEMI</name>
<protein>
    <submittedName>
        <fullName evidence="2">Uncharacterized protein</fullName>
    </submittedName>
</protein>
<sequence>MACSVSYQSLLEQFENTKKELSEAEETIKRITGRDPDLFSNNAQ</sequence>
<proteinExistence type="predicted"/>
<dbReference type="Proteomes" id="UP000054359">
    <property type="component" value="Unassembled WGS sequence"/>
</dbReference>
<gene>
    <name evidence="2" type="ORF">X975_16151</name>
</gene>
<evidence type="ECO:0000313" key="3">
    <source>
        <dbReference type="Proteomes" id="UP000054359"/>
    </source>
</evidence>
<organism evidence="2 3">
    <name type="scientific">Stegodyphus mimosarum</name>
    <name type="common">African social velvet spider</name>
    <dbReference type="NCBI Taxonomy" id="407821"/>
    <lineage>
        <taxon>Eukaryota</taxon>
        <taxon>Metazoa</taxon>
        <taxon>Ecdysozoa</taxon>
        <taxon>Arthropoda</taxon>
        <taxon>Chelicerata</taxon>
        <taxon>Arachnida</taxon>
        <taxon>Araneae</taxon>
        <taxon>Araneomorphae</taxon>
        <taxon>Entelegynae</taxon>
        <taxon>Eresoidea</taxon>
        <taxon>Eresidae</taxon>
        <taxon>Stegodyphus</taxon>
    </lineage>
</organism>
<dbReference type="EMBL" id="KL867569">
    <property type="protein sequence ID" value="KFM83539.1"/>
    <property type="molecule type" value="Genomic_DNA"/>
</dbReference>
<accession>A0A087V1Q0</accession>
<dbReference type="OrthoDB" id="330772at2759"/>
<reference evidence="2 3" key="1">
    <citation type="submission" date="2013-11" db="EMBL/GenBank/DDBJ databases">
        <title>Genome sequencing of Stegodyphus mimosarum.</title>
        <authorList>
            <person name="Bechsgaard J."/>
        </authorList>
    </citation>
    <scope>NUCLEOTIDE SEQUENCE [LARGE SCALE GENOMIC DNA]</scope>
</reference>
<dbReference type="AlphaFoldDB" id="A0A087V1Q0"/>
<evidence type="ECO:0000313" key="2">
    <source>
        <dbReference type="EMBL" id="KFM83539.1"/>
    </source>
</evidence>
<evidence type="ECO:0000256" key="1">
    <source>
        <dbReference type="SAM" id="Coils"/>
    </source>
</evidence>
<keyword evidence="1" id="KW-0175">Coiled coil</keyword>
<keyword evidence="3" id="KW-1185">Reference proteome</keyword>